<dbReference type="AlphaFoldDB" id="A0A9W8Z3U7"/>
<evidence type="ECO:0000256" key="2">
    <source>
        <dbReference type="SAM" id="Phobius"/>
    </source>
</evidence>
<organism evidence="3 4">
    <name type="scientific">Gnomoniopsis smithogilvyi</name>
    <dbReference type="NCBI Taxonomy" id="1191159"/>
    <lineage>
        <taxon>Eukaryota</taxon>
        <taxon>Fungi</taxon>
        <taxon>Dikarya</taxon>
        <taxon>Ascomycota</taxon>
        <taxon>Pezizomycotina</taxon>
        <taxon>Sordariomycetes</taxon>
        <taxon>Sordariomycetidae</taxon>
        <taxon>Diaporthales</taxon>
        <taxon>Gnomoniaceae</taxon>
        <taxon>Gnomoniopsis</taxon>
    </lineage>
</organism>
<feature type="region of interest" description="Disordered" evidence="1">
    <location>
        <begin position="185"/>
        <end position="208"/>
    </location>
</feature>
<evidence type="ECO:0000256" key="1">
    <source>
        <dbReference type="SAM" id="MobiDB-lite"/>
    </source>
</evidence>
<feature type="transmembrane region" description="Helical" evidence="2">
    <location>
        <begin position="96"/>
        <end position="118"/>
    </location>
</feature>
<dbReference type="OrthoDB" id="5279542at2759"/>
<keyword evidence="4" id="KW-1185">Reference proteome</keyword>
<proteinExistence type="predicted"/>
<sequence length="208" mass="23444">MNSWILLSPLYPLPYPVLSLIWETAEILVITLRHDKNKGMRSAAHVGCELILCLAGMVLGAMWISVTFSYMQDSYFTSGESGIPVEAISSWASVTYFWGAVVLLMAIVQFTIFVLSCIEVDRKRRQLEFQVSQIMKVIEERGGNPEEVLRTLQEAPKQSYPPVELSAINQNHPAELSVEERATEMGDENRAGEMPANTPREAKTIYRF</sequence>
<name>A0A9W8Z3U7_9PEZI</name>
<dbReference type="Proteomes" id="UP001140453">
    <property type="component" value="Unassembled WGS sequence"/>
</dbReference>
<feature type="transmembrane region" description="Helical" evidence="2">
    <location>
        <begin position="44"/>
        <end position="66"/>
    </location>
</feature>
<comment type="caution">
    <text evidence="3">The sequence shown here is derived from an EMBL/GenBank/DDBJ whole genome shotgun (WGS) entry which is preliminary data.</text>
</comment>
<keyword evidence="2" id="KW-0472">Membrane</keyword>
<protein>
    <submittedName>
        <fullName evidence="3">Uncharacterized protein</fullName>
    </submittedName>
</protein>
<reference evidence="3" key="1">
    <citation type="submission" date="2022-10" db="EMBL/GenBank/DDBJ databases">
        <title>Tapping the CABI collections for fungal endophytes: first genome assemblies for Collariella, Neodidymelliopsis, Ascochyta clinopodiicola, Didymella pomorum, Didymosphaeria variabile, Neocosmospora piperis and Neocucurbitaria cava.</title>
        <authorList>
            <person name="Hill R."/>
        </authorList>
    </citation>
    <scope>NUCLEOTIDE SEQUENCE</scope>
    <source>
        <strain evidence="3">IMI 355082</strain>
    </source>
</reference>
<keyword evidence="2" id="KW-1133">Transmembrane helix</keyword>
<feature type="transmembrane region" description="Helical" evidence="2">
    <location>
        <begin position="12"/>
        <end position="32"/>
    </location>
</feature>
<evidence type="ECO:0000313" key="4">
    <source>
        <dbReference type="Proteomes" id="UP001140453"/>
    </source>
</evidence>
<evidence type="ECO:0000313" key="3">
    <source>
        <dbReference type="EMBL" id="KAJ4397150.1"/>
    </source>
</evidence>
<gene>
    <name evidence="3" type="ORF">N0V93_001374</name>
</gene>
<dbReference type="EMBL" id="JAPEVB010000001">
    <property type="protein sequence ID" value="KAJ4397150.1"/>
    <property type="molecule type" value="Genomic_DNA"/>
</dbReference>
<keyword evidence="2" id="KW-0812">Transmembrane</keyword>
<accession>A0A9W8Z3U7</accession>